<gene>
    <name evidence="1" type="ORF">F8M41_025695</name>
</gene>
<reference evidence="1 2" key="1">
    <citation type="journal article" date="2019" name="Environ. Microbiol.">
        <title>At the nexus of three kingdoms: the genome of the mycorrhizal fungus Gigaspora margarita provides insights into plant, endobacterial and fungal interactions.</title>
        <authorList>
            <person name="Venice F."/>
            <person name="Ghignone S."/>
            <person name="Salvioli di Fossalunga A."/>
            <person name="Amselem J."/>
            <person name="Novero M."/>
            <person name="Xianan X."/>
            <person name="Sedzielewska Toro K."/>
            <person name="Morin E."/>
            <person name="Lipzen A."/>
            <person name="Grigoriev I.V."/>
            <person name="Henrissat B."/>
            <person name="Martin F.M."/>
            <person name="Bonfante P."/>
        </authorList>
    </citation>
    <scope>NUCLEOTIDE SEQUENCE [LARGE SCALE GENOMIC DNA]</scope>
    <source>
        <strain evidence="1 2">BEG34</strain>
    </source>
</reference>
<comment type="caution">
    <text evidence="1">The sequence shown here is derived from an EMBL/GenBank/DDBJ whole genome shotgun (WGS) entry which is preliminary data.</text>
</comment>
<dbReference type="AlphaFoldDB" id="A0A8H4AZZ3"/>
<evidence type="ECO:0000313" key="1">
    <source>
        <dbReference type="EMBL" id="KAF0548842.1"/>
    </source>
</evidence>
<protein>
    <submittedName>
        <fullName evidence="1">Uncharacterized protein</fullName>
    </submittedName>
</protein>
<dbReference type="Proteomes" id="UP000439903">
    <property type="component" value="Unassembled WGS sequence"/>
</dbReference>
<name>A0A8H4AZZ3_GIGMA</name>
<proteinExistence type="predicted"/>
<sequence>MPEKIFSLLGRNELFFSRLQHLSLGEILLVKIESAIAFLRGLPKHATKISALEFNGFEFKFTEAEYDQLQLIHALIYLIKSQKQLRLFSIQNITA</sequence>
<dbReference type="EMBL" id="WTPW01000094">
    <property type="protein sequence ID" value="KAF0548842.1"/>
    <property type="molecule type" value="Genomic_DNA"/>
</dbReference>
<organism evidence="1 2">
    <name type="scientific">Gigaspora margarita</name>
    <dbReference type="NCBI Taxonomy" id="4874"/>
    <lineage>
        <taxon>Eukaryota</taxon>
        <taxon>Fungi</taxon>
        <taxon>Fungi incertae sedis</taxon>
        <taxon>Mucoromycota</taxon>
        <taxon>Glomeromycotina</taxon>
        <taxon>Glomeromycetes</taxon>
        <taxon>Diversisporales</taxon>
        <taxon>Gigasporaceae</taxon>
        <taxon>Gigaspora</taxon>
    </lineage>
</organism>
<evidence type="ECO:0000313" key="2">
    <source>
        <dbReference type="Proteomes" id="UP000439903"/>
    </source>
</evidence>
<keyword evidence="2" id="KW-1185">Reference proteome</keyword>
<accession>A0A8H4AZZ3</accession>